<evidence type="ECO:0000313" key="2">
    <source>
        <dbReference type="RefSeq" id="XP_028039014.1"/>
    </source>
</evidence>
<gene>
    <name evidence="2" type="primary">LOC114249584</name>
</gene>
<dbReference type="InterPro" id="IPR043408">
    <property type="entry name" value="IQCK"/>
</dbReference>
<dbReference type="PANTHER" id="PTHR34927:SF1">
    <property type="entry name" value="IQ DOMAIN-CONTAINING PROTEIN K"/>
    <property type="match status" value="1"/>
</dbReference>
<dbReference type="RefSeq" id="XP_028039014.1">
    <property type="nucleotide sequence ID" value="XM_028183213.1"/>
</dbReference>
<dbReference type="CDD" id="cd22969">
    <property type="entry name" value="DD_IQCK"/>
    <property type="match status" value="1"/>
</dbReference>
<sequence>MAAKNTDRKGKNKDQKSTTYEMVDALATFKLPDSLPCSEIDFPVFVKKKKKAKWSEIVEESNERMQKIQKYVESKNEDMPKSPFLKTECEYINSEVFIILLPALEETLRKAKIWEALVRQKCFFNGIDHIAQVLWNNNPRYPGRKFQSPHIFNMPWAREHLKNNPRPYYPKSWLWPEEYAATLIQKTVRQYFVQRQDDVQEMRDFWRKLKLEQSIPELDTNPFLSRRFASTSNFQKN</sequence>
<organism evidence="1 2">
    <name type="scientific">Bombyx mandarina</name>
    <name type="common">Wild silk moth</name>
    <name type="synonym">Wild silkworm</name>
    <dbReference type="NCBI Taxonomy" id="7092"/>
    <lineage>
        <taxon>Eukaryota</taxon>
        <taxon>Metazoa</taxon>
        <taxon>Ecdysozoa</taxon>
        <taxon>Arthropoda</taxon>
        <taxon>Hexapoda</taxon>
        <taxon>Insecta</taxon>
        <taxon>Pterygota</taxon>
        <taxon>Neoptera</taxon>
        <taxon>Endopterygota</taxon>
        <taxon>Lepidoptera</taxon>
        <taxon>Glossata</taxon>
        <taxon>Ditrysia</taxon>
        <taxon>Bombycoidea</taxon>
        <taxon>Bombycidae</taxon>
        <taxon>Bombycinae</taxon>
        <taxon>Bombyx</taxon>
    </lineage>
</organism>
<reference evidence="2" key="1">
    <citation type="submission" date="2025-08" db="UniProtKB">
        <authorList>
            <consortium name="RefSeq"/>
        </authorList>
    </citation>
    <scope>IDENTIFICATION</scope>
    <source>
        <tissue evidence="2">Silk gland</tissue>
    </source>
</reference>
<name>A0A6J2KFL1_BOMMA</name>
<proteinExistence type="predicted"/>
<accession>A0A6J2KFL1</accession>
<dbReference type="Proteomes" id="UP000504629">
    <property type="component" value="Unplaced"/>
</dbReference>
<dbReference type="AlphaFoldDB" id="A0A6J2KFL1"/>
<dbReference type="KEGG" id="bman:114249584"/>
<dbReference type="OrthoDB" id="2155538at2759"/>
<dbReference type="PANTHER" id="PTHR34927">
    <property type="entry name" value="IQ DOMAIN-CONTAINING PROTEIN K"/>
    <property type="match status" value="1"/>
</dbReference>
<dbReference type="GeneID" id="114249584"/>
<evidence type="ECO:0000313" key="1">
    <source>
        <dbReference type="Proteomes" id="UP000504629"/>
    </source>
</evidence>
<keyword evidence="1" id="KW-1185">Reference proteome</keyword>
<protein>
    <submittedName>
        <fullName evidence="2">IQ domain-containing protein K-like</fullName>
    </submittedName>
</protein>